<dbReference type="Proteomes" id="UP001155077">
    <property type="component" value="Unassembled WGS sequence"/>
</dbReference>
<evidence type="ECO:0000313" key="3">
    <source>
        <dbReference type="EMBL" id="MCM8570094.1"/>
    </source>
</evidence>
<keyword evidence="1" id="KW-0472">Membrane</keyword>
<keyword evidence="4" id="KW-1185">Reference proteome</keyword>
<name>A0ABT0Z2Z8_9FLAO</name>
<keyword evidence="1" id="KW-1133">Transmembrane helix</keyword>
<dbReference type="EMBL" id="JAMSCK010000004">
    <property type="protein sequence ID" value="MCM8570094.1"/>
    <property type="molecule type" value="Genomic_DNA"/>
</dbReference>
<dbReference type="SUPFAM" id="SSF51905">
    <property type="entry name" value="FAD/NAD(P)-binding domain"/>
    <property type="match status" value="1"/>
</dbReference>
<dbReference type="Gene3D" id="3.50.50.60">
    <property type="entry name" value="FAD/NAD(P)-binding domain"/>
    <property type="match status" value="1"/>
</dbReference>
<comment type="caution">
    <text evidence="3">The sequence shown here is derived from an EMBL/GenBank/DDBJ whole genome shotgun (WGS) entry which is preliminary data.</text>
</comment>
<organism evidence="3 4">
    <name type="scientific">Gramella jeungdoensis</name>
    <dbReference type="NCBI Taxonomy" id="708091"/>
    <lineage>
        <taxon>Bacteria</taxon>
        <taxon>Pseudomonadati</taxon>
        <taxon>Bacteroidota</taxon>
        <taxon>Flavobacteriia</taxon>
        <taxon>Flavobacteriales</taxon>
        <taxon>Flavobacteriaceae</taxon>
        <taxon>Christiangramia</taxon>
    </lineage>
</organism>
<evidence type="ECO:0000256" key="1">
    <source>
        <dbReference type="SAM" id="Phobius"/>
    </source>
</evidence>
<feature type="transmembrane region" description="Helical" evidence="1">
    <location>
        <begin position="6"/>
        <end position="24"/>
    </location>
</feature>
<evidence type="ECO:0000259" key="2">
    <source>
        <dbReference type="Pfam" id="PF01266"/>
    </source>
</evidence>
<keyword evidence="1" id="KW-0812">Transmembrane</keyword>
<accession>A0ABT0Z2Z8</accession>
<dbReference type="PRINTS" id="PR00420">
    <property type="entry name" value="RNGMNOXGNASE"/>
</dbReference>
<dbReference type="Pfam" id="PF01266">
    <property type="entry name" value="DAO"/>
    <property type="match status" value="1"/>
</dbReference>
<dbReference type="PANTHER" id="PTHR42685:SF22">
    <property type="entry name" value="CONDITIONED MEDIUM FACTOR RECEPTOR 1"/>
    <property type="match status" value="1"/>
</dbReference>
<dbReference type="PANTHER" id="PTHR42685">
    <property type="entry name" value="GERANYLGERANYL DIPHOSPHATE REDUCTASE"/>
    <property type="match status" value="1"/>
</dbReference>
<reference evidence="3" key="1">
    <citation type="submission" date="2022-06" db="EMBL/GenBank/DDBJ databases">
        <title>Gramella sediminis sp. nov., isolated from deep-sea sediment of the Indian Ocean.</title>
        <authorList>
            <person name="Yang L."/>
        </authorList>
    </citation>
    <scope>NUCLEOTIDE SEQUENCE</scope>
    <source>
        <strain evidence="3">HMD3159</strain>
    </source>
</reference>
<proteinExistence type="predicted"/>
<sequence length="375" mass="42231">MKNTQVIIIGGGLAGLTAAIHLSLKNINVILIEKEKYPHHKVCGEYLSNEVTPYLKILGLDLDSLEPAKIKRLKYSSKNGESISCDLELGGLGISRYALDNYFFRKSISPNCQIIYDTVTTVKFEKESFLVYLEGGKSLEADFVLGAYGKRSNLDKSLKRPFFDRLSGWLAIKAHYRNDNYPEDLVSLHNFNGGYCGLSKTETGAVNACYLASYKSFRRYKNIETFKEKVLLKNPELEEFFLNSEALFDKDLSIAQVSFDKKNVIEDHILMLGDAAGLIHPLCGNGMAMAIHSAKLAAEGIIEFYENKHIGRSYVEGSYQNKWNLEFKSRIRAGRILQHVLLNSPLSEITHGIIKNFPAVMPQIIKRTHGQPFYA</sequence>
<dbReference type="InterPro" id="IPR036188">
    <property type="entry name" value="FAD/NAD-bd_sf"/>
</dbReference>
<feature type="domain" description="FAD dependent oxidoreductase" evidence="2">
    <location>
        <begin position="6"/>
        <end position="38"/>
    </location>
</feature>
<gene>
    <name evidence="3" type="ORF">NE848_11945</name>
</gene>
<dbReference type="RefSeq" id="WP_252113863.1">
    <property type="nucleotide sequence ID" value="NZ_JAMSCK010000004.1"/>
</dbReference>
<dbReference type="InterPro" id="IPR006076">
    <property type="entry name" value="FAD-dep_OxRdtase"/>
</dbReference>
<evidence type="ECO:0000313" key="4">
    <source>
        <dbReference type="Proteomes" id="UP001155077"/>
    </source>
</evidence>
<dbReference type="InterPro" id="IPR050407">
    <property type="entry name" value="Geranylgeranyl_reductase"/>
</dbReference>
<protein>
    <submittedName>
        <fullName evidence="3">NAD(P)/FAD-dependent oxidoreductase</fullName>
    </submittedName>
</protein>